<comment type="caution">
    <text evidence="4">The sequence shown here is derived from an EMBL/GenBank/DDBJ whole genome shotgun (WGS) entry which is preliminary data.</text>
</comment>
<evidence type="ECO:0000313" key="5">
    <source>
        <dbReference type="Proteomes" id="UP001208131"/>
    </source>
</evidence>
<evidence type="ECO:0000256" key="1">
    <source>
        <dbReference type="ARBA" id="ARBA00025604"/>
    </source>
</evidence>
<feature type="domain" description="S1 motif" evidence="3">
    <location>
        <begin position="6"/>
        <end position="74"/>
    </location>
</feature>
<dbReference type="PROSITE" id="PS50126">
    <property type="entry name" value="S1"/>
    <property type="match status" value="1"/>
</dbReference>
<dbReference type="InterPro" id="IPR050437">
    <property type="entry name" value="Ribos_protein_bS1-like"/>
</dbReference>
<feature type="compositionally biased region" description="Basic and acidic residues" evidence="2">
    <location>
        <begin position="115"/>
        <end position="129"/>
    </location>
</feature>
<name>A0AAE3IGK2_9FIRM</name>
<dbReference type="FunFam" id="2.40.50.140:FF:000103">
    <property type="entry name" value="protein RRP5 homolog"/>
    <property type="match status" value="1"/>
</dbReference>
<dbReference type="AlphaFoldDB" id="A0AAE3IGK2"/>
<protein>
    <submittedName>
        <fullName evidence="4">S1 RNA-binding domain-containing protein</fullName>
    </submittedName>
</protein>
<feature type="compositionally biased region" description="Basic and acidic residues" evidence="2">
    <location>
        <begin position="154"/>
        <end position="177"/>
    </location>
</feature>
<dbReference type="GO" id="GO:0006412">
    <property type="term" value="P:translation"/>
    <property type="evidence" value="ECO:0007669"/>
    <property type="project" value="TreeGrafter"/>
</dbReference>
<gene>
    <name evidence="4" type="ORF">OCV57_08215</name>
</gene>
<dbReference type="Pfam" id="PF00575">
    <property type="entry name" value="S1"/>
    <property type="match status" value="1"/>
</dbReference>
<keyword evidence="5" id="KW-1185">Reference proteome</keyword>
<feature type="compositionally biased region" description="Basic and acidic residues" evidence="2">
    <location>
        <begin position="83"/>
        <end position="96"/>
    </location>
</feature>
<dbReference type="EMBL" id="JAOQJZ010000007">
    <property type="protein sequence ID" value="MCU6705908.1"/>
    <property type="molecule type" value="Genomic_DNA"/>
</dbReference>
<dbReference type="Gene3D" id="2.40.50.140">
    <property type="entry name" value="Nucleic acid-binding proteins"/>
    <property type="match status" value="1"/>
</dbReference>
<accession>A0AAE3IGK2</accession>
<comment type="function">
    <text evidence="1">Binds mRNA; thus facilitating recognition of the initiation point. It is needed to translate mRNA with a short Shine-Dalgarno (SD) purine-rich sequence.</text>
</comment>
<dbReference type="SUPFAM" id="SSF50249">
    <property type="entry name" value="Nucleic acid-binding proteins"/>
    <property type="match status" value="1"/>
</dbReference>
<dbReference type="SMART" id="SM00316">
    <property type="entry name" value="S1"/>
    <property type="match status" value="1"/>
</dbReference>
<feature type="compositionally biased region" description="Low complexity" evidence="2">
    <location>
        <begin position="99"/>
        <end position="114"/>
    </location>
</feature>
<evidence type="ECO:0000256" key="2">
    <source>
        <dbReference type="SAM" id="MobiDB-lite"/>
    </source>
</evidence>
<proteinExistence type="predicted"/>
<evidence type="ECO:0000259" key="3">
    <source>
        <dbReference type="PROSITE" id="PS50126"/>
    </source>
</evidence>
<reference evidence="4 5" key="1">
    <citation type="journal article" date="2021" name="ISME Commun">
        <title>Automated analysis of genomic sequences facilitates high-throughput and comprehensive description of bacteria.</title>
        <authorList>
            <person name="Hitch T.C.A."/>
        </authorList>
    </citation>
    <scope>NUCLEOTIDE SEQUENCE [LARGE SCALE GENOMIC DNA]</scope>
    <source>
        <strain evidence="4 5">Sanger_31</strain>
    </source>
</reference>
<feature type="region of interest" description="Disordered" evidence="2">
    <location>
        <begin position="71"/>
        <end position="184"/>
    </location>
</feature>
<dbReference type="GO" id="GO:0003735">
    <property type="term" value="F:structural constituent of ribosome"/>
    <property type="evidence" value="ECO:0007669"/>
    <property type="project" value="TreeGrafter"/>
</dbReference>
<evidence type="ECO:0000313" key="4">
    <source>
        <dbReference type="EMBL" id="MCU6705908.1"/>
    </source>
</evidence>
<dbReference type="InterPro" id="IPR003029">
    <property type="entry name" value="S1_domain"/>
</dbReference>
<dbReference type="Proteomes" id="UP001208131">
    <property type="component" value="Unassembled WGS sequence"/>
</dbReference>
<sequence length="184" mass="20594">MQLEVGKIYEGKVTGITKFGAFVELDKDTTGMVHISEVANTFVNEIKDHLTEGQTVKVKVLNLGDDGKISLSIKKAQPAPQRKPRENGHQGGREGRPNGGQRNFNRQGGNSQGRPRNDYNRDHNRDRAPQDFAKNPPPVYNADSNSGNADFEDMLSKFKASSEERFSDLKKVIDNKRKSPSRRK</sequence>
<dbReference type="InterPro" id="IPR012340">
    <property type="entry name" value="NA-bd_OB-fold"/>
</dbReference>
<dbReference type="RefSeq" id="WP_022287145.1">
    <property type="nucleotide sequence ID" value="NZ_JAOQJZ010000007.1"/>
</dbReference>
<dbReference type="GO" id="GO:0003729">
    <property type="term" value="F:mRNA binding"/>
    <property type="evidence" value="ECO:0007669"/>
    <property type="project" value="TreeGrafter"/>
</dbReference>
<organism evidence="4 5">
    <name type="scientific">Hominimerdicola aceti</name>
    <dbReference type="NCBI Taxonomy" id="2981726"/>
    <lineage>
        <taxon>Bacteria</taxon>
        <taxon>Bacillati</taxon>
        <taxon>Bacillota</taxon>
        <taxon>Clostridia</taxon>
        <taxon>Eubacteriales</taxon>
        <taxon>Oscillospiraceae</taxon>
        <taxon>Hominimerdicola</taxon>
    </lineage>
</organism>
<dbReference type="PANTHER" id="PTHR10724">
    <property type="entry name" value="30S RIBOSOMAL PROTEIN S1"/>
    <property type="match status" value="1"/>
</dbReference>